<dbReference type="SUPFAM" id="SSF54427">
    <property type="entry name" value="NTF2-like"/>
    <property type="match status" value="1"/>
</dbReference>
<comment type="similarity">
    <text evidence="1">Belongs to the sigma-70 factor family. ECF subfamily.</text>
</comment>
<evidence type="ECO:0000259" key="8">
    <source>
        <dbReference type="Pfam" id="PF08281"/>
    </source>
</evidence>
<dbReference type="Proteomes" id="UP000619486">
    <property type="component" value="Unassembled WGS sequence"/>
</dbReference>
<reference evidence="9" key="1">
    <citation type="journal article" date="2014" name="Int. J. Syst. Evol. Microbiol.">
        <title>Complete genome sequence of Corynebacterium casei LMG S-19264T (=DSM 44701T), isolated from a smear-ripened cheese.</title>
        <authorList>
            <consortium name="US DOE Joint Genome Institute (JGI-PGF)"/>
            <person name="Walter F."/>
            <person name="Albersmeier A."/>
            <person name="Kalinowski J."/>
            <person name="Ruckert C."/>
        </authorList>
    </citation>
    <scope>NUCLEOTIDE SEQUENCE</scope>
    <source>
        <strain evidence="9">JCM 3172</strain>
    </source>
</reference>
<dbReference type="RefSeq" id="WP_229833244.1">
    <property type="nucleotide sequence ID" value="NZ_BMQQ01000026.1"/>
</dbReference>
<dbReference type="GO" id="GO:0003677">
    <property type="term" value="F:DNA binding"/>
    <property type="evidence" value="ECO:0007669"/>
    <property type="project" value="InterPro"/>
</dbReference>
<dbReference type="Pfam" id="PF04542">
    <property type="entry name" value="Sigma70_r2"/>
    <property type="match status" value="1"/>
</dbReference>
<dbReference type="EMBL" id="BMQQ01000026">
    <property type="protein sequence ID" value="GGT53909.1"/>
    <property type="molecule type" value="Genomic_DNA"/>
</dbReference>
<dbReference type="InterPro" id="IPR007627">
    <property type="entry name" value="RNA_pol_sigma70_r2"/>
</dbReference>
<dbReference type="SUPFAM" id="SSF88946">
    <property type="entry name" value="Sigma2 domain of RNA polymerase sigma factors"/>
    <property type="match status" value="1"/>
</dbReference>
<proteinExistence type="inferred from homology"/>
<reference evidence="9" key="2">
    <citation type="submission" date="2020-09" db="EMBL/GenBank/DDBJ databases">
        <authorList>
            <person name="Sun Q."/>
            <person name="Ohkuma M."/>
        </authorList>
    </citation>
    <scope>NUCLEOTIDE SEQUENCE</scope>
    <source>
        <strain evidence="9">JCM 3172</strain>
    </source>
</reference>
<dbReference type="GO" id="GO:0000428">
    <property type="term" value="C:DNA-directed RNA polymerase complex"/>
    <property type="evidence" value="ECO:0007669"/>
    <property type="project" value="UniProtKB-KW"/>
</dbReference>
<dbReference type="InterPro" id="IPR052704">
    <property type="entry name" value="ECF_Sigma-70_Domain"/>
</dbReference>
<protein>
    <submittedName>
        <fullName evidence="9">DNA-directed RNA polymerase sigma-70 factor</fullName>
    </submittedName>
</protein>
<feature type="domain" description="RNA polymerase sigma factor 70 region 4 type 2" evidence="8">
    <location>
        <begin position="174"/>
        <end position="224"/>
    </location>
</feature>
<dbReference type="SUPFAM" id="SSF88659">
    <property type="entry name" value="Sigma3 and sigma4 domains of RNA polymerase sigma factors"/>
    <property type="match status" value="1"/>
</dbReference>
<keyword evidence="5" id="KW-0804">Transcription</keyword>
<keyword evidence="3" id="KW-0805">Transcription regulation</keyword>
<evidence type="ECO:0000256" key="5">
    <source>
        <dbReference type="ARBA" id="ARBA00023163"/>
    </source>
</evidence>
<organism evidence="9 10">
    <name type="scientific">Streptomyces purpureus</name>
    <dbReference type="NCBI Taxonomy" id="1951"/>
    <lineage>
        <taxon>Bacteria</taxon>
        <taxon>Bacillati</taxon>
        <taxon>Actinomycetota</taxon>
        <taxon>Actinomycetes</taxon>
        <taxon>Kitasatosporales</taxon>
        <taxon>Streptomycetaceae</taxon>
        <taxon>Streptomyces</taxon>
    </lineage>
</organism>
<keyword evidence="10" id="KW-1185">Reference proteome</keyword>
<evidence type="ECO:0000256" key="2">
    <source>
        <dbReference type="ARBA" id="ARBA00011344"/>
    </source>
</evidence>
<dbReference type="InterPro" id="IPR013324">
    <property type="entry name" value="RNA_pol_sigma_r3/r4-like"/>
</dbReference>
<feature type="region of interest" description="Disordered" evidence="6">
    <location>
        <begin position="1"/>
        <end position="56"/>
    </location>
</feature>
<dbReference type="InterPro" id="IPR013325">
    <property type="entry name" value="RNA_pol_sigma_r2"/>
</dbReference>
<name>A0A918LV15_9ACTN</name>
<dbReference type="AlphaFoldDB" id="A0A918LV15"/>
<comment type="caution">
    <text evidence="9">The sequence shown here is derived from an EMBL/GenBank/DDBJ whole genome shotgun (WGS) entry which is preliminary data.</text>
</comment>
<dbReference type="InterPro" id="IPR014284">
    <property type="entry name" value="RNA_pol_sigma-70_dom"/>
</dbReference>
<dbReference type="Gene3D" id="1.10.1740.10">
    <property type="match status" value="1"/>
</dbReference>
<evidence type="ECO:0000256" key="3">
    <source>
        <dbReference type="ARBA" id="ARBA00023015"/>
    </source>
</evidence>
<dbReference type="NCBIfam" id="TIGR02937">
    <property type="entry name" value="sigma70-ECF"/>
    <property type="match status" value="1"/>
</dbReference>
<evidence type="ECO:0000256" key="6">
    <source>
        <dbReference type="SAM" id="MobiDB-lite"/>
    </source>
</evidence>
<dbReference type="GO" id="GO:0006352">
    <property type="term" value="P:DNA-templated transcription initiation"/>
    <property type="evidence" value="ECO:0007669"/>
    <property type="project" value="InterPro"/>
</dbReference>
<keyword evidence="9" id="KW-0240">DNA-directed RNA polymerase</keyword>
<dbReference type="Gene3D" id="1.10.10.10">
    <property type="entry name" value="Winged helix-like DNA-binding domain superfamily/Winged helix DNA-binding domain"/>
    <property type="match status" value="1"/>
</dbReference>
<feature type="domain" description="RNA polymerase sigma-70 region 2" evidence="7">
    <location>
        <begin position="71"/>
        <end position="134"/>
    </location>
</feature>
<keyword evidence="4" id="KW-0731">Sigma factor</keyword>
<dbReference type="GO" id="GO:0016987">
    <property type="term" value="F:sigma factor activity"/>
    <property type="evidence" value="ECO:0007669"/>
    <property type="project" value="UniProtKB-KW"/>
</dbReference>
<dbReference type="Gene3D" id="3.10.450.50">
    <property type="match status" value="1"/>
</dbReference>
<feature type="compositionally biased region" description="Basic and acidic residues" evidence="6">
    <location>
        <begin position="23"/>
        <end position="43"/>
    </location>
</feature>
<accession>A0A918LV15</accession>
<dbReference type="Pfam" id="PF08281">
    <property type="entry name" value="Sigma70_r4_2"/>
    <property type="match status" value="1"/>
</dbReference>
<evidence type="ECO:0000259" key="7">
    <source>
        <dbReference type="Pfam" id="PF04542"/>
    </source>
</evidence>
<evidence type="ECO:0000313" key="10">
    <source>
        <dbReference type="Proteomes" id="UP000619486"/>
    </source>
</evidence>
<evidence type="ECO:0000256" key="1">
    <source>
        <dbReference type="ARBA" id="ARBA00010641"/>
    </source>
</evidence>
<comment type="subunit">
    <text evidence="2">Interacts transiently with the RNA polymerase catalytic core formed by RpoA, RpoB, RpoC and RpoZ (2 alpha, 1 beta, 1 beta' and 1 omega subunit) to form the RNA polymerase holoenzyme that can initiate transcription.</text>
</comment>
<dbReference type="InterPro" id="IPR013249">
    <property type="entry name" value="RNA_pol_sigma70_r4_t2"/>
</dbReference>
<evidence type="ECO:0000256" key="4">
    <source>
        <dbReference type="ARBA" id="ARBA00023082"/>
    </source>
</evidence>
<dbReference type="InterPro" id="IPR032710">
    <property type="entry name" value="NTF2-like_dom_sf"/>
</dbReference>
<sequence>MEPIRRMGRTGQMEPGDVQGASEHTEATEHTEHPEHIELREPTEPGEAGEPRQLGTPRDRAYADALLAERFQAHRSHLRAVAYRMLGSLNEADDAVQEAWIRLSRSGTDGVENLGGWLTTVVGRICLDMLRSRTSRREEPLDEPGVRLPDPVVGAGDVIDPEHAALLADSVGLALLVVLDTLAPAERLAFILHDLFAVPFDDIAPIVGRTPTATRQLASRARRRVQGAAPAPDCDVPRQREVVDAFLAAARGGDFEALVAVLDPDIVARSDGGALRPGMLIRGAAAVAGQAITFARFAEASVPALVNGAAGVLAMAEGRPISLMAFTIRDGKVTALDILTDPERLAALDPEPFTG</sequence>
<gene>
    <name evidence="9" type="primary">rpoE</name>
    <name evidence="9" type="ORF">GCM10014713_54740</name>
</gene>
<evidence type="ECO:0000313" key="9">
    <source>
        <dbReference type="EMBL" id="GGT53909.1"/>
    </source>
</evidence>
<dbReference type="InterPro" id="IPR036388">
    <property type="entry name" value="WH-like_DNA-bd_sf"/>
</dbReference>
<dbReference type="PANTHER" id="PTHR30173:SF43">
    <property type="entry name" value="ECF RNA POLYMERASE SIGMA FACTOR SIGI-RELATED"/>
    <property type="match status" value="1"/>
</dbReference>
<dbReference type="PANTHER" id="PTHR30173">
    <property type="entry name" value="SIGMA 19 FACTOR"/>
    <property type="match status" value="1"/>
</dbReference>